<gene>
    <name evidence="1" type="ORF">PPRIM_AZ9-3.1.T1590041</name>
</gene>
<organism evidence="1 2">
    <name type="scientific">Paramecium primaurelia</name>
    <dbReference type="NCBI Taxonomy" id="5886"/>
    <lineage>
        <taxon>Eukaryota</taxon>
        <taxon>Sar</taxon>
        <taxon>Alveolata</taxon>
        <taxon>Ciliophora</taxon>
        <taxon>Intramacronucleata</taxon>
        <taxon>Oligohymenophorea</taxon>
        <taxon>Peniculida</taxon>
        <taxon>Parameciidae</taxon>
        <taxon>Paramecium</taxon>
    </lineage>
</organism>
<dbReference type="EMBL" id="CAJJDM010000164">
    <property type="protein sequence ID" value="CAD8114294.1"/>
    <property type="molecule type" value="Genomic_DNA"/>
</dbReference>
<dbReference type="Proteomes" id="UP000688137">
    <property type="component" value="Unassembled WGS sequence"/>
</dbReference>
<accession>A0A8S1QGJ2</accession>
<evidence type="ECO:0000313" key="1">
    <source>
        <dbReference type="EMBL" id="CAD8114294.1"/>
    </source>
</evidence>
<dbReference type="OMA" id="NIRNNQY"/>
<dbReference type="AlphaFoldDB" id="A0A8S1QGJ2"/>
<name>A0A8S1QGJ2_PARPR</name>
<reference evidence="1" key="1">
    <citation type="submission" date="2021-01" db="EMBL/GenBank/DDBJ databases">
        <authorList>
            <consortium name="Genoscope - CEA"/>
            <person name="William W."/>
        </authorList>
    </citation>
    <scope>NUCLEOTIDE SEQUENCE</scope>
</reference>
<keyword evidence="2" id="KW-1185">Reference proteome</keyword>
<comment type="caution">
    <text evidence="1">The sequence shown here is derived from an EMBL/GenBank/DDBJ whole genome shotgun (WGS) entry which is preliminary data.</text>
</comment>
<proteinExistence type="predicted"/>
<evidence type="ECO:0000313" key="2">
    <source>
        <dbReference type="Proteomes" id="UP000688137"/>
    </source>
</evidence>
<sequence>MNQLVQVILFLNCTKVFREEDSSVFNKIVYNIRNNQYSELSILYNDITEYLNQCENMETKERLNYELKRLGLN</sequence>
<protein>
    <submittedName>
        <fullName evidence="1">Uncharacterized protein</fullName>
    </submittedName>
</protein>